<dbReference type="InterPro" id="IPR037185">
    <property type="entry name" value="EmrE-like"/>
</dbReference>
<keyword evidence="5 6" id="KW-0472">Membrane</keyword>
<evidence type="ECO:0000313" key="10">
    <source>
        <dbReference type="Proteomes" id="UP001497457"/>
    </source>
</evidence>
<feature type="transmembrane region" description="Helical" evidence="6">
    <location>
        <begin position="138"/>
        <end position="163"/>
    </location>
</feature>
<evidence type="ECO:0000259" key="7">
    <source>
        <dbReference type="Pfam" id="PF00892"/>
    </source>
</evidence>
<dbReference type="GO" id="GO:0016020">
    <property type="term" value="C:membrane"/>
    <property type="evidence" value="ECO:0007669"/>
    <property type="project" value="UniProtKB-SubCell"/>
</dbReference>
<feature type="transmembrane region" description="Helical" evidence="6">
    <location>
        <begin position="175"/>
        <end position="194"/>
    </location>
</feature>
<evidence type="ECO:0000256" key="1">
    <source>
        <dbReference type="ARBA" id="ARBA00004141"/>
    </source>
</evidence>
<evidence type="ECO:0000256" key="5">
    <source>
        <dbReference type="ARBA" id="ARBA00023136"/>
    </source>
</evidence>
<feature type="transmembrane region" description="Helical" evidence="6">
    <location>
        <begin position="46"/>
        <end position="65"/>
    </location>
</feature>
<sequence>MGEECDGPTTTLLRRRLSSSPPLRSAISRLLLLMPSALLADNKGAWRAHAGMVFIQLAYSGYHVLTKAMLNSGMNQVVFCVYRDLVALAVLAPVAFLRERCAPPPLLCSFSAGSSSRPLSIHFHRFCRGVRPPVTPRLLASFALLGFTGLFVNPLLFLVGLGYTNASYAAAFEPSVPVFAFVLAVIAGVEAINVSTKHGVLKVVGTAVCVSGAVLMALYRGPSLISMGGTDDASENATPIPGVWLTSAMLELFGLEAWHLGVLCLIGHCFLVGAYLVIQVPVVVRYPASLSLTAYSYFFAAIFMVLTGVFSTNGLHEWALTKAEIVAVLYAGVVASCTCYAIMTWANKILGPCLVALYNPLQPAFSTVLSTIFLGAPVYVGSIVGGIFIVAGLYIVTWARYNEEQQALTHGYHLDPILVGYPRVLKTQENSLVDP</sequence>
<evidence type="ECO:0000256" key="4">
    <source>
        <dbReference type="ARBA" id="ARBA00022989"/>
    </source>
</evidence>
<feature type="transmembrane region" description="Helical" evidence="6">
    <location>
        <begin position="367"/>
        <end position="396"/>
    </location>
</feature>
<keyword evidence="4 6" id="KW-1133">Transmembrane helix</keyword>
<dbReference type="Proteomes" id="UP001497457">
    <property type="component" value="Chromosome 14rd"/>
</dbReference>
<dbReference type="Proteomes" id="UP001497457">
    <property type="component" value="Chromosome 13rd"/>
</dbReference>
<dbReference type="InterPro" id="IPR030184">
    <property type="entry name" value="WAT1-related"/>
</dbReference>
<feature type="domain" description="EamA" evidence="7">
    <location>
        <begin position="55"/>
        <end position="210"/>
    </location>
</feature>
<dbReference type="EMBL" id="OZ075124">
    <property type="protein sequence ID" value="CAL4922960.1"/>
    <property type="molecule type" value="Genomic_DNA"/>
</dbReference>
<dbReference type="SUPFAM" id="SSF103481">
    <property type="entry name" value="Multidrug resistance efflux transporter EmrE"/>
    <property type="match status" value="2"/>
</dbReference>
<evidence type="ECO:0000256" key="3">
    <source>
        <dbReference type="ARBA" id="ARBA00022692"/>
    </source>
</evidence>
<dbReference type="Pfam" id="PF00892">
    <property type="entry name" value="EamA"/>
    <property type="match status" value="2"/>
</dbReference>
<feature type="transmembrane region" description="Helical" evidence="6">
    <location>
        <begin position="327"/>
        <end position="347"/>
    </location>
</feature>
<accession>A0ABC8XE59</accession>
<comment type="subcellular location">
    <subcellularLocation>
        <location evidence="1">Membrane</location>
        <topology evidence="1">Multi-pass membrane protein</topology>
    </subcellularLocation>
</comment>
<reference evidence="9 10" key="2">
    <citation type="submission" date="2024-10" db="EMBL/GenBank/DDBJ databases">
        <authorList>
            <person name="Ryan C."/>
        </authorList>
    </citation>
    <scope>NUCLEOTIDE SEQUENCE [LARGE SCALE GENOMIC DNA]</scope>
</reference>
<gene>
    <name evidence="8" type="ORF">URODEC1_LOCUS17067</name>
    <name evidence="9" type="ORF">URODEC1_LOCUS22019</name>
</gene>
<dbReference type="InterPro" id="IPR000620">
    <property type="entry name" value="EamA_dom"/>
</dbReference>
<name>A0ABC8XE59_9POAL</name>
<evidence type="ECO:0000313" key="9">
    <source>
        <dbReference type="EMBL" id="CAL4922960.1"/>
    </source>
</evidence>
<dbReference type="AlphaFoldDB" id="A0ABC8XE59"/>
<protein>
    <recommendedName>
        <fullName evidence="7">EamA domain-containing protein</fullName>
    </recommendedName>
</protein>
<keyword evidence="10" id="KW-1185">Reference proteome</keyword>
<feature type="transmembrane region" description="Helical" evidence="6">
    <location>
        <begin position="200"/>
        <end position="219"/>
    </location>
</feature>
<evidence type="ECO:0000313" key="8">
    <source>
        <dbReference type="EMBL" id="CAL4914693.1"/>
    </source>
</evidence>
<evidence type="ECO:0000256" key="2">
    <source>
        <dbReference type="ARBA" id="ARBA00007635"/>
    </source>
</evidence>
<proteinExistence type="inferred from homology"/>
<feature type="domain" description="EamA" evidence="7">
    <location>
        <begin position="260"/>
        <end position="397"/>
    </location>
</feature>
<dbReference type="EMBL" id="OZ075123">
    <property type="protein sequence ID" value="CAL4914693.1"/>
    <property type="molecule type" value="Genomic_DNA"/>
</dbReference>
<feature type="transmembrane region" description="Helical" evidence="6">
    <location>
        <begin position="257"/>
        <end position="282"/>
    </location>
</feature>
<reference evidence="10" key="1">
    <citation type="submission" date="2024-06" db="EMBL/GenBank/DDBJ databases">
        <authorList>
            <person name="Ryan C."/>
        </authorList>
    </citation>
    <scope>NUCLEOTIDE SEQUENCE [LARGE SCALE GENOMIC DNA]</scope>
</reference>
<comment type="similarity">
    <text evidence="2">Belongs to the drug/metabolite transporter (DMT) superfamily. Plant drug/metabolite exporter (P-DME) (TC 2.A.7.4) family.</text>
</comment>
<dbReference type="PANTHER" id="PTHR31218">
    <property type="entry name" value="WAT1-RELATED PROTEIN"/>
    <property type="match status" value="1"/>
</dbReference>
<evidence type="ECO:0000256" key="6">
    <source>
        <dbReference type="SAM" id="Phobius"/>
    </source>
</evidence>
<feature type="transmembrane region" description="Helical" evidence="6">
    <location>
        <begin position="294"/>
        <end position="315"/>
    </location>
</feature>
<keyword evidence="3 6" id="KW-0812">Transmembrane</keyword>
<organism evidence="9 10">
    <name type="scientific">Urochloa decumbens</name>
    <dbReference type="NCBI Taxonomy" id="240449"/>
    <lineage>
        <taxon>Eukaryota</taxon>
        <taxon>Viridiplantae</taxon>
        <taxon>Streptophyta</taxon>
        <taxon>Embryophyta</taxon>
        <taxon>Tracheophyta</taxon>
        <taxon>Spermatophyta</taxon>
        <taxon>Magnoliopsida</taxon>
        <taxon>Liliopsida</taxon>
        <taxon>Poales</taxon>
        <taxon>Poaceae</taxon>
        <taxon>PACMAD clade</taxon>
        <taxon>Panicoideae</taxon>
        <taxon>Panicodae</taxon>
        <taxon>Paniceae</taxon>
        <taxon>Melinidinae</taxon>
        <taxon>Urochloa</taxon>
    </lineage>
</organism>